<reference evidence="2" key="1">
    <citation type="submission" date="2021-01" db="UniProtKB">
        <authorList>
            <consortium name="EnsemblMetazoa"/>
        </authorList>
    </citation>
    <scope>IDENTIFICATION</scope>
</reference>
<dbReference type="GeneID" id="111246857"/>
<dbReference type="AlphaFoldDB" id="A0A7M7JKZ6"/>
<name>A0A7M7JKZ6_VARDE</name>
<sequence length="416" mass="48046">MALKRVVFLQEFCPHPVSSTTLLEVLYTRIPGLSKENQAALYRVFEDCPDIRKQIDQTSSFKGNHRFANEELELIYDVQLRQRTGYPDDALRDMVQQRPQMNVHFCVYTHLFRFTHHHIEFLQEVNVLHELAKAAIWVSEILRSLSLYTTCLPIFMLPLLLSGYPYRTMLNHIAPGIFIFDMIHLFPELFPFCTQHPKICKNFCLNYNLPLTRENRLLKLIEGMLTLTPVSRAQLETLYEYIRKLDKRAYSSFTEFLSEAKFVMESDQNDWFYLNRSRLKGYVDGSQPSLTLSDSDSRSTRQMTSVSSLSKETIKTSCRTSSGENLLYQSLLTGSGDFADDLLEQPEMIVKIARDLFKLHSTSTVKLSTLMVQINEAYVNKSGQCAANMDILSSLMESPQFSFNYDNSEISFVPCL</sequence>
<feature type="region of interest" description="Disordered" evidence="1">
    <location>
        <begin position="287"/>
        <end position="308"/>
    </location>
</feature>
<proteinExistence type="predicted"/>
<protein>
    <submittedName>
        <fullName evidence="2">Uncharacterized protein</fullName>
    </submittedName>
</protein>
<evidence type="ECO:0000313" key="2">
    <source>
        <dbReference type="EnsemblMetazoa" id="XP_022652897"/>
    </source>
</evidence>
<dbReference type="Proteomes" id="UP000594260">
    <property type="component" value="Unplaced"/>
</dbReference>
<dbReference type="RefSeq" id="XP_022652897.1">
    <property type="nucleotide sequence ID" value="XM_022797162.1"/>
</dbReference>
<accession>A0A7M7JKZ6</accession>
<dbReference type="KEGG" id="vde:111246857"/>
<organism evidence="2 3">
    <name type="scientific">Varroa destructor</name>
    <name type="common">Honeybee mite</name>
    <dbReference type="NCBI Taxonomy" id="109461"/>
    <lineage>
        <taxon>Eukaryota</taxon>
        <taxon>Metazoa</taxon>
        <taxon>Ecdysozoa</taxon>
        <taxon>Arthropoda</taxon>
        <taxon>Chelicerata</taxon>
        <taxon>Arachnida</taxon>
        <taxon>Acari</taxon>
        <taxon>Parasitiformes</taxon>
        <taxon>Mesostigmata</taxon>
        <taxon>Gamasina</taxon>
        <taxon>Dermanyssoidea</taxon>
        <taxon>Varroidae</taxon>
        <taxon>Varroa</taxon>
    </lineage>
</organism>
<dbReference type="EnsemblMetazoa" id="XM_022797162">
    <property type="protein sequence ID" value="XP_022652897"/>
    <property type="gene ID" value="LOC111246857"/>
</dbReference>
<dbReference type="InParanoid" id="A0A7M7JKZ6"/>
<evidence type="ECO:0000313" key="3">
    <source>
        <dbReference type="Proteomes" id="UP000594260"/>
    </source>
</evidence>
<keyword evidence="3" id="KW-1185">Reference proteome</keyword>
<evidence type="ECO:0000256" key="1">
    <source>
        <dbReference type="SAM" id="MobiDB-lite"/>
    </source>
</evidence>